<feature type="region of interest" description="Disordered" evidence="1">
    <location>
        <begin position="218"/>
        <end position="239"/>
    </location>
</feature>
<evidence type="ECO:0000313" key="2">
    <source>
        <dbReference type="EMBL" id="CAH3017046.1"/>
    </source>
</evidence>
<organism evidence="2 3">
    <name type="scientific">Porites evermanni</name>
    <dbReference type="NCBI Taxonomy" id="104178"/>
    <lineage>
        <taxon>Eukaryota</taxon>
        <taxon>Metazoa</taxon>
        <taxon>Cnidaria</taxon>
        <taxon>Anthozoa</taxon>
        <taxon>Hexacorallia</taxon>
        <taxon>Scleractinia</taxon>
        <taxon>Fungiina</taxon>
        <taxon>Poritidae</taxon>
        <taxon>Porites</taxon>
    </lineage>
</organism>
<name>A0ABN8LIW7_9CNID</name>
<dbReference type="EMBL" id="CALNXI010000053">
    <property type="protein sequence ID" value="CAH3017046.1"/>
    <property type="molecule type" value="Genomic_DNA"/>
</dbReference>
<gene>
    <name evidence="2" type="ORF">PEVE_00034715</name>
</gene>
<feature type="compositionally biased region" description="Polar residues" evidence="1">
    <location>
        <begin position="104"/>
        <end position="116"/>
    </location>
</feature>
<feature type="region of interest" description="Disordered" evidence="1">
    <location>
        <begin position="771"/>
        <end position="790"/>
    </location>
</feature>
<feature type="compositionally biased region" description="Polar residues" evidence="1">
    <location>
        <begin position="772"/>
        <end position="790"/>
    </location>
</feature>
<accession>A0ABN8LIW7</accession>
<sequence length="790" mass="88930">MSSHGGRRSGSGRKKIFNSKATKLQTWQKTHKRVWLDGTIYSSWVSARIKCGYSSDSMFAAHLLSLERRRRETSSTVCRKRTASSTSVSNPTSYKRRHIEGPMLSSTPVQASSTPADAENINMSVVSAGVDNLSDMSVDIAGVTASELSVNNVDYQVLNDSVITIPDADKYQDASESIHTDSSDSESDSTEINPQVMYGVQKALQDLDEDSLILGSDIEEDDEEMSDEDDYSDTVPATTVPVNTVPGTTVLVSTVPATTMPATTVPVQYRKLGRLEEQAHLEEEISLVKETKVICSLDILLELFKYCRYPGCANEASFKHHTIGPTLIVNWNCPSGHQGRFSSSKDVNAMYANNLQVAAAILLSGNSFFKIEKMARFMGLSLFSDATFFRMQRLYLIPVVNEWWSWQREQILKEFFDKEVIVCGDGQCDSPGHTAKNLCYFLMELVSGYILEVEVNDKRHVNLVSVNMEKNALRSALQRLRGILNVVEIVTDASSTIKKLIADEFQGVFHSLDVWHKSKSIRKCLAKVGKLKDMDKIKAWADDIILHFWHCASTCRPTASTSDDEAVEIMKNTWIGLLHHVCDEHDWVGGRCAHDELEDHTLPWFDRRDKDFEALQKIILEPQLLASFKSYVRFRHTGSIECANNLTLAYASKRCSYSYKVYKARKQLAAIDWNFHLNQEPATTKTGEQIVTRKYNQRTKEWDAKIVKVKKNYEYIPVMMAKILHLRKDDVDIVTRQVSLNESDPALLAPTIADKPAPPSKELFIARRSRFKTSSTADQSEESSNVISSE</sequence>
<proteinExistence type="predicted"/>
<evidence type="ECO:0000256" key="1">
    <source>
        <dbReference type="SAM" id="MobiDB-lite"/>
    </source>
</evidence>
<dbReference type="PANTHER" id="PTHR31751:SF7">
    <property type="entry name" value="THAP-TYPE DOMAIN-CONTAINING PROTEIN"/>
    <property type="match status" value="1"/>
</dbReference>
<feature type="compositionally biased region" description="Acidic residues" evidence="1">
    <location>
        <begin position="218"/>
        <end position="232"/>
    </location>
</feature>
<reference evidence="2 3" key="1">
    <citation type="submission" date="2022-05" db="EMBL/GenBank/DDBJ databases">
        <authorList>
            <consortium name="Genoscope - CEA"/>
            <person name="William W."/>
        </authorList>
    </citation>
    <scope>NUCLEOTIDE SEQUENCE [LARGE SCALE GENOMIC DNA]</scope>
</reference>
<dbReference type="PANTHER" id="PTHR31751">
    <property type="entry name" value="SI:CH211-108C17.2-RELATED-RELATED"/>
    <property type="match status" value="1"/>
</dbReference>
<feature type="region of interest" description="Disordered" evidence="1">
    <location>
        <begin position="71"/>
        <end position="116"/>
    </location>
</feature>
<dbReference type="Proteomes" id="UP001159427">
    <property type="component" value="Unassembled WGS sequence"/>
</dbReference>
<keyword evidence="3" id="KW-1185">Reference proteome</keyword>
<comment type="caution">
    <text evidence="2">The sequence shown here is derived from an EMBL/GenBank/DDBJ whole genome shotgun (WGS) entry which is preliminary data.</text>
</comment>
<evidence type="ECO:0008006" key="4">
    <source>
        <dbReference type="Google" id="ProtNLM"/>
    </source>
</evidence>
<feature type="compositionally biased region" description="Polar residues" evidence="1">
    <location>
        <begin position="83"/>
        <end position="93"/>
    </location>
</feature>
<protein>
    <recommendedName>
        <fullName evidence="4">Transposase</fullName>
    </recommendedName>
</protein>
<evidence type="ECO:0000313" key="3">
    <source>
        <dbReference type="Proteomes" id="UP001159427"/>
    </source>
</evidence>